<comment type="function">
    <text evidence="7">This protein is part of the stalk that links CF(0) to CF(1). It either transmits conformational changes from CF(0) to CF(1) or is implicated in proton conduction.</text>
</comment>
<name>A0A2D1UAV2_9SPHI</name>
<dbReference type="GO" id="GO:0046933">
    <property type="term" value="F:proton-transporting ATP synthase activity, rotational mechanism"/>
    <property type="evidence" value="ECO:0007669"/>
    <property type="project" value="UniProtKB-UniRule"/>
</dbReference>
<gene>
    <name evidence="7 8" type="primary">atpH</name>
    <name evidence="8" type="ORF">CPT03_20485</name>
</gene>
<evidence type="ECO:0000256" key="6">
    <source>
        <dbReference type="ARBA" id="ARBA00023310"/>
    </source>
</evidence>
<proteinExistence type="inferred from homology"/>
<comment type="similarity">
    <text evidence="7">Belongs to the ATPase delta chain family.</text>
</comment>
<evidence type="ECO:0000256" key="3">
    <source>
        <dbReference type="ARBA" id="ARBA00022781"/>
    </source>
</evidence>
<protein>
    <recommendedName>
        <fullName evidence="7">ATP synthase subunit delta</fullName>
    </recommendedName>
    <alternativeName>
        <fullName evidence="7">ATP synthase F(1) sector subunit delta</fullName>
    </alternativeName>
    <alternativeName>
        <fullName evidence="7">F-type ATPase subunit delta</fullName>
        <shortName evidence="7">F-ATPase subunit delta</shortName>
    </alternativeName>
</protein>
<dbReference type="InterPro" id="IPR020781">
    <property type="entry name" value="ATPase_OSCP/d_CS"/>
</dbReference>
<dbReference type="GO" id="GO:0045259">
    <property type="term" value="C:proton-transporting ATP synthase complex"/>
    <property type="evidence" value="ECO:0007669"/>
    <property type="project" value="UniProtKB-KW"/>
</dbReference>
<evidence type="ECO:0000256" key="1">
    <source>
        <dbReference type="ARBA" id="ARBA00004370"/>
    </source>
</evidence>
<evidence type="ECO:0000256" key="5">
    <source>
        <dbReference type="ARBA" id="ARBA00023136"/>
    </source>
</evidence>
<dbReference type="KEGG" id="pgs:CPT03_20485"/>
<keyword evidence="4 7" id="KW-0406">Ion transport</keyword>
<dbReference type="SUPFAM" id="SSF47928">
    <property type="entry name" value="N-terminal domain of the delta subunit of the F1F0-ATP synthase"/>
    <property type="match status" value="1"/>
</dbReference>
<dbReference type="OrthoDB" id="9802471at2"/>
<reference evidence="8 9" key="1">
    <citation type="submission" date="2017-10" db="EMBL/GenBank/DDBJ databases">
        <title>Whole genome of Pedobacter ginsengisoli T01R-27 isolated from tomato rhizosphere.</title>
        <authorList>
            <person name="Weon H.-Y."/>
            <person name="Lee S.A."/>
            <person name="Sang M.K."/>
            <person name="Song J."/>
        </authorList>
    </citation>
    <scope>NUCLEOTIDE SEQUENCE [LARGE SCALE GENOMIC DNA]</scope>
    <source>
        <strain evidence="8 9">T01R-27</strain>
    </source>
</reference>
<dbReference type="PROSITE" id="PS00389">
    <property type="entry name" value="ATPASE_DELTA"/>
    <property type="match status" value="1"/>
</dbReference>
<dbReference type="GO" id="GO:0005886">
    <property type="term" value="C:plasma membrane"/>
    <property type="evidence" value="ECO:0007669"/>
    <property type="project" value="UniProtKB-SubCell"/>
</dbReference>
<dbReference type="PRINTS" id="PR00125">
    <property type="entry name" value="ATPASEDELTA"/>
</dbReference>
<keyword evidence="2 7" id="KW-0813">Transport</keyword>
<keyword evidence="6 7" id="KW-0066">ATP synthesis</keyword>
<sequence>MSENKAASRYAKSLLDLSTEQNALEEIKNDMVLVEQIIKDSSELEAILKNPIVPLDKKAGILENIFGAKVHQITNTFMKLVVSKGRSAILFGTAKAFIAQYNAIKGIITADVTSAVELTPASRAEIVAIVKKEMGAKEVVVKEKINSKLIGGFILKVGDKQFDASISSGLSKLKKEFAQGIV</sequence>
<dbReference type="NCBIfam" id="TIGR01145">
    <property type="entry name" value="ATP_synt_delta"/>
    <property type="match status" value="1"/>
</dbReference>
<dbReference type="InterPro" id="IPR026015">
    <property type="entry name" value="ATP_synth_OSCP/delta_N_sf"/>
</dbReference>
<dbReference type="Pfam" id="PF00213">
    <property type="entry name" value="OSCP"/>
    <property type="match status" value="1"/>
</dbReference>
<evidence type="ECO:0000256" key="7">
    <source>
        <dbReference type="HAMAP-Rule" id="MF_01416"/>
    </source>
</evidence>
<dbReference type="RefSeq" id="WP_099440565.1">
    <property type="nucleotide sequence ID" value="NZ_CP024091.1"/>
</dbReference>
<keyword evidence="5 7" id="KW-0472">Membrane</keyword>
<dbReference type="InterPro" id="IPR000711">
    <property type="entry name" value="ATPase_OSCP/dsu"/>
</dbReference>
<organism evidence="8 9">
    <name type="scientific">Pedobacter ginsengisoli</name>
    <dbReference type="NCBI Taxonomy" id="363852"/>
    <lineage>
        <taxon>Bacteria</taxon>
        <taxon>Pseudomonadati</taxon>
        <taxon>Bacteroidota</taxon>
        <taxon>Sphingobacteriia</taxon>
        <taxon>Sphingobacteriales</taxon>
        <taxon>Sphingobacteriaceae</taxon>
        <taxon>Pedobacter</taxon>
    </lineage>
</organism>
<evidence type="ECO:0000256" key="4">
    <source>
        <dbReference type="ARBA" id="ARBA00023065"/>
    </source>
</evidence>
<accession>A0A2D1UAV2</accession>
<dbReference type="EMBL" id="CP024091">
    <property type="protein sequence ID" value="ATP58671.1"/>
    <property type="molecule type" value="Genomic_DNA"/>
</dbReference>
<dbReference type="AlphaFoldDB" id="A0A2D1UAV2"/>
<keyword evidence="7" id="KW-1003">Cell membrane</keyword>
<dbReference type="Gene3D" id="1.10.520.20">
    <property type="entry name" value="N-terminal domain of the delta subunit of the F1F0-ATP synthase"/>
    <property type="match status" value="1"/>
</dbReference>
<evidence type="ECO:0000313" key="8">
    <source>
        <dbReference type="EMBL" id="ATP58671.1"/>
    </source>
</evidence>
<dbReference type="PANTHER" id="PTHR11910">
    <property type="entry name" value="ATP SYNTHASE DELTA CHAIN"/>
    <property type="match status" value="1"/>
</dbReference>
<comment type="subcellular location">
    <subcellularLocation>
        <location evidence="7">Cell membrane</location>
        <topology evidence="7">Peripheral membrane protein</topology>
    </subcellularLocation>
    <subcellularLocation>
        <location evidence="1">Membrane</location>
    </subcellularLocation>
</comment>
<keyword evidence="3 7" id="KW-0375">Hydrogen ion transport</keyword>
<keyword evidence="9" id="KW-1185">Reference proteome</keyword>
<dbReference type="HAMAP" id="MF_01416">
    <property type="entry name" value="ATP_synth_delta_bact"/>
    <property type="match status" value="1"/>
</dbReference>
<evidence type="ECO:0000256" key="2">
    <source>
        <dbReference type="ARBA" id="ARBA00022448"/>
    </source>
</evidence>
<dbReference type="Proteomes" id="UP000223749">
    <property type="component" value="Chromosome"/>
</dbReference>
<keyword evidence="7" id="KW-0139">CF(1)</keyword>
<evidence type="ECO:0000313" key="9">
    <source>
        <dbReference type="Proteomes" id="UP000223749"/>
    </source>
</evidence>
<comment type="function">
    <text evidence="7">F(1)F(0) ATP synthase produces ATP from ADP in the presence of a proton or sodium gradient. F-type ATPases consist of two structural domains, F(1) containing the extramembraneous catalytic core and F(0) containing the membrane proton channel, linked together by a central stalk and a peripheral stalk. During catalysis, ATP synthesis in the catalytic domain of F(1) is coupled via a rotary mechanism of the central stalk subunits to proton translocation.</text>
</comment>